<dbReference type="Proteomes" id="UP000499080">
    <property type="component" value="Unassembled WGS sequence"/>
</dbReference>
<dbReference type="EMBL" id="BGPR01000009">
    <property type="protein sequence ID" value="GBL75957.1"/>
    <property type="molecule type" value="Genomic_DNA"/>
</dbReference>
<reference evidence="1 2" key="1">
    <citation type="journal article" date="2019" name="Sci. Rep.">
        <title>Orb-weaving spider Araneus ventricosus genome elucidates the spidroin gene catalogue.</title>
        <authorList>
            <person name="Kono N."/>
            <person name="Nakamura H."/>
            <person name="Ohtoshi R."/>
            <person name="Moran D.A.P."/>
            <person name="Shinohara A."/>
            <person name="Yoshida Y."/>
            <person name="Fujiwara M."/>
            <person name="Mori M."/>
            <person name="Tomita M."/>
            <person name="Arakawa K."/>
        </authorList>
    </citation>
    <scope>NUCLEOTIDE SEQUENCE [LARGE SCALE GENOMIC DNA]</scope>
</reference>
<evidence type="ECO:0000313" key="2">
    <source>
        <dbReference type="Proteomes" id="UP000499080"/>
    </source>
</evidence>
<accession>A0A4Y2A8R4</accession>
<organism evidence="1 2">
    <name type="scientific">Araneus ventricosus</name>
    <name type="common">Orbweaver spider</name>
    <name type="synonym">Epeira ventricosa</name>
    <dbReference type="NCBI Taxonomy" id="182803"/>
    <lineage>
        <taxon>Eukaryota</taxon>
        <taxon>Metazoa</taxon>
        <taxon>Ecdysozoa</taxon>
        <taxon>Arthropoda</taxon>
        <taxon>Chelicerata</taxon>
        <taxon>Arachnida</taxon>
        <taxon>Araneae</taxon>
        <taxon>Araneomorphae</taxon>
        <taxon>Entelegynae</taxon>
        <taxon>Araneoidea</taxon>
        <taxon>Araneidae</taxon>
        <taxon>Araneus</taxon>
    </lineage>
</organism>
<comment type="caution">
    <text evidence="1">The sequence shown here is derived from an EMBL/GenBank/DDBJ whole genome shotgun (WGS) entry which is preliminary data.</text>
</comment>
<sequence length="132" mass="14593">MSRPVEEALNRPCLDHRAVSVLIVFARVDRLGTPLEFQRLWNLSVVLSAVRATRSRPAHLNDSHCNSSSSEAGILVALTGHGSTPPVGGTHYYRQWETEAFIVPTREARPACLSGGLSFTYSWCPLWDCLTV</sequence>
<name>A0A4Y2A8R4_ARAVE</name>
<keyword evidence="2" id="KW-1185">Reference proteome</keyword>
<gene>
    <name evidence="1" type="ORF">AVEN_234282_1</name>
</gene>
<evidence type="ECO:0000313" key="1">
    <source>
        <dbReference type="EMBL" id="GBL75957.1"/>
    </source>
</evidence>
<protein>
    <submittedName>
        <fullName evidence="1">Uncharacterized protein</fullName>
    </submittedName>
</protein>
<proteinExistence type="predicted"/>
<dbReference type="AlphaFoldDB" id="A0A4Y2A8R4"/>